<dbReference type="NCBIfam" id="TIGR02548">
    <property type="entry name" value="casB_cse2"/>
    <property type="match status" value="1"/>
</dbReference>
<sequence>MLNTTEGRILMRWWQSLMLSESELQKVDEKLRPAPSGYKSRLKRAESIDAAMMQDAFRMLWFKLPEPSVANADDMERWAVIAMTLMFVSPGYQEPLAKAAGKKRENSDKSVVSEARFARLQAARTPDELLRILRRLLQLVKGKTDPLALANNIEQWFNEYQAPHPRQAKHRISIQWAMDYHRAAK</sequence>
<dbReference type="EMBL" id="CP014038">
    <property type="protein sequence ID" value="AMF96275.1"/>
    <property type="molecule type" value="Genomic_DNA"/>
</dbReference>
<organism evidence="1 2">
    <name type="scientific">Vibrio harveyi</name>
    <name type="common">Beneckea harveyi</name>
    <dbReference type="NCBI Taxonomy" id="669"/>
    <lineage>
        <taxon>Bacteria</taxon>
        <taxon>Pseudomonadati</taxon>
        <taxon>Pseudomonadota</taxon>
        <taxon>Gammaproteobacteria</taxon>
        <taxon>Vibrionales</taxon>
        <taxon>Vibrionaceae</taxon>
        <taxon>Vibrio</taxon>
    </lineage>
</organism>
<keyword evidence="2" id="KW-1185">Reference proteome</keyword>
<evidence type="ECO:0000313" key="1">
    <source>
        <dbReference type="EMBL" id="AMF96275.1"/>
    </source>
</evidence>
<gene>
    <name evidence="1" type="primary">casB</name>
    <name evidence="1" type="ORF">AL538_00320</name>
</gene>
<dbReference type="RefSeq" id="WP_061064971.1">
    <property type="nucleotide sequence ID" value="NZ_CP014038.2"/>
</dbReference>
<name>A0ABN4KTR2_VIBHA</name>
<dbReference type="Pfam" id="PF09485">
    <property type="entry name" value="CRISPR_Cse2"/>
    <property type="match status" value="1"/>
</dbReference>
<reference evidence="1" key="1">
    <citation type="submission" date="2018-01" db="EMBL/GenBank/DDBJ databases">
        <title>FDA dAtabase for Regulatory Grade micrObial Sequences (FDA-ARGOS): Supporting development and validation of Infectious Disease Dx tests.</title>
        <authorList>
            <person name="Hoffmann M."/>
            <person name="Allard M."/>
            <person name="Evans P."/>
            <person name="Brown E."/>
            <person name="Tallon L."/>
            <person name="Sadzewicz L."/>
            <person name="Sengamalay N."/>
            <person name="Ott S."/>
            <person name="Godinez A."/>
            <person name="Nagaraj S."/>
            <person name="Vyas G."/>
            <person name="Aluvathingal J."/>
            <person name="Nadendla S."/>
            <person name="Geyer C."/>
            <person name="Sichtig H."/>
        </authorList>
    </citation>
    <scope>NUCLEOTIDE SEQUENCE</scope>
    <source>
        <strain evidence="1">FDAARGOS_107</strain>
    </source>
</reference>
<dbReference type="Proteomes" id="UP000067422">
    <property type="component" value="Chromosome 1"/>
</dbReference>
<accession>A0ABN4KTR2</accession>
<dbReference type="InterPro" id="IPR013382">
    <property type="entry name" value="CRISPR-assoc_prot_Cse2"/>
</dbReference>
<dbReference type="Gene3D" id="1.10.520.40">
    <property type="entry name" value="CRISPR-associated protein Cse2"/>
    <property type="match status" value="1"/>
</dbReference>
<evidence type="ECO:0000313" key="2">
    <source>
        <dbReference type="Proteomes" id="UP000067422"/>
    </source>
</evidence>
<dbReference type="CDD" id="cd09731">
    <property type="entry name" value="Cse2_I-E"/>
    <property type="match status" value="1"/>
</dbReference>
<protein>
    <submittedName>
        <fullName evidence="1">Type I-E CRISPR-associated protein Cse2/CasB</fullName>
    </submittedName>
</protein>
<proteinExistence type="predicted"/>
<dbReference type="InterPro" id="IPR038287">
    <property type="entry name" value="Cse2_sf"/>
</dbReference>